<feature type="binding site" evidence="5">
    <location>
        <begin position="7"/>
        <end position="13"/>
    </location>
    <ligand>
        <name>NADP(+)</name>
        <dbReference type="ChEBI" id="CHEBI:58349"/>
    </ligand>
</feature>
<feature type="binding site" evidence="5">
    <location>
        <begin position="101"/>
        <end position="104"/>
    </location>
    <ligand>
        <name>NADP(+)</name>
        <dbReference type="ChEBI" id="CHEBI:58349"/>
    </ligand>
</feature>
<feature type="domain" description="NAD-dependent epimerase/dehydratase" evidence="6">
    <location>
        <begin position="3"/>
        <end position="234"/>
    </location>
</feature>
<comment type="caution">
    <text evidence="7">The sequence shown here is derived from an EMBL/GenBank/DDBJ whole genome shotgun (WGS) entry which is preliminary data.</text>
</comment>
<feature type="active site" description="Proton donor/acceptor" evidence="5">
    <location>
        <position position="132"/>
    </location>
</feature>
<sequence>MKIFLTGGTGMVGRNIIALATEQGHEVYAPSRSELNLASIADIKAYLEEITPDVVIHCAGLVGGIQANIAAPYDFCFENLQMGTNIVHASHLAGVSKLINLGSSCMYPRFAENPLREEMVLQGELEPTNEGYAIAKVATARLADYVSQQYGVEYKTYIPCNLYGYWDKFDPNKSHMIPAVIRKLDDAVKAGTEVVDIWGDGTARREFMFAEDLADFILFSLTKFEQVPRYINVGIGSDYSINEYYQAVANVVGYTGRFEHDVSKPAGMKQKLVDINKQTQLGWSPKTSLEMGIEKTHAFYLNEVL</sequence>
<feature type="site" description="Important for catalytic activity" evidence="5">
    <location>
        <position position="105"/>
    </location>
</feature>
<feature type="binding site" evidence="5">
    <location>
        <position position="136"/>
    </location>
    <ligand>
        <name>NADP(+)</name>
        <dbReference type="ChEBI" id="CHEBI:58349"/>
    </ligand>
</feature>
<proteinExistence type="inferred from homology"/>
<dbReference type="Gene3D" id="3.90.25.10">
    <property type="entry name" value="UDP-galactose 4-epimerase, domain 1"/>
    <property type="match status" value="1"/>
</dbReference>
<evidence type="ECO:0000259" key="6">
    <source>
        <dbReference type="Pfam" id="PF01370"/>
    </source>
</evidence>
<keyword evidence="3 5" id="KW-0560">Oxidoreductase</keyword>
<dbReference type="PANTHER" id="PTHR43238:SF1">
    <property type="entry name" value="GDP-L-FUCOSE SYNTHASE"/>
    <property type="match status" value="1"/>
</dbReference>
<keyword evidence="5" id="KW-0511">Multifunctional enzyme</keyword>
<dbReference type="GO" id="GO:0016853">
    <property type="term" value="F:isomerase activity"/>
    <property type="evidence" value="ECO:0007669"/>
    <property type="project" value="UniProtKB-KW"/>
</dbReference>
<feature type="binding site" evidence="5">
    <location>
        <position position="205"/>
    </location>
    <ligand>
        <name>substrate</name>
    </ligand>
</feature>
<dbReference type="InterPro" id="IPR036291">
    <property type="entry name" value="NAD(P)-bd_dom_sf"/>
</dbReference>
<dbReference type="EC" id="1.1.1.271" evidence="5"/>
<dbReference type="GO" id="GO:0050577">
    <property type="term" value="F:GDP-L-fucose synthase activity"/>
    <property type="evidence" value="ECO:0007669"/>
    <property type="project" value="UniProtKB-UniRule"/>
</dbReference>
<dbReference type="AlphaFoldDB" id="A0A2T3M9A8"/>
<reference evidence="7 8" key="1">
    <citation type="submission" date="2018-03" db="EMBL/GenBank/DDBJ databases">
        <title>Whole genome sequencing of Histamine producing bacteria.</title>
        <authorList>
            <person name="Butler K."/>
        </authorList>
    </citation>
    <scope>NUCLEOTIDE SEQUENCE [LARGE SCALE GENOMIC DNA]</scope>
    <source>
        <strain evidence="7 8">ATCC 33979</strain>
    </source>
</reference>
<dbReference type="Gene3D" id="3.40.50.720">
    <property type="entry name" value="NAD(P)-binding Rossmann-like Domain"/>
    <property type="match status" value="1"/>
</dbReference>
<accession>A0A2T3M9A8</accession>
<evidence type="ECO:0000256" key="2">
    <source>
        <dbReference type="ARBA" id="ARBA00022857"/>
    </source>
</evidence>
<evidence type="ECO:0000313" key="7">
    <source>
        <dbReference type="EMBL" id="PSV89253.1"/>
    </source>
</evidence>
<comment type="similarity">
    <text evidence="1 5">Belongs to the NAD(P)-dependent epimerase/dehydratase family. Fucose synthase subfamily.</text>
</comment>
<keyword evidence="2 5" id="KW-0521">NADP</keyword>
<comment type="function">
    <text evidence="5">Catalyzes the two-step NADP-dependent conversion of GDP-4-dehydro-6-deoxy-D-mannose to GDP-fucose, involving an epimerase and a reductase reaction.</text>
</comment>
<dbReference type="GO" id="GO:0042351">
    <property type="term" value="P:'de novo' GDP-L-fucose biosynthetic process"/>
    <property type="evidence" value="ECO:0007669"/>
    <property type="project" value="UniProtKB-UniRule"/>
</dbReference>
<dbReference type="Proteomes" id="UP000240410">
    <property type="component" value="Unassembled WGS sequence"/>
</dbReference>
<evidence type="ECO:0000256" key="5">
    <source>
        <dbReference type="HAMAP-Rule" id="MF_00956"/>
    </source>
</evidence>
<evidence type="ECO:0000313" key="8">
    <source>
        <dbReference type="Proteomes" id="UP000240410"/>
    </source>
</evidence>
<dbReference type="InterPro" id="IPR001509">
    <property type="entry name" value="Epimerase_deHydtase"/>
</dbReference>
<organism evidence="7 8">
    <name type="scientific">Photobacterium leiognathi</name>
    <dbReference type="NCBI Taxonomy" id="553611"/>
    <lineage>
        <taxon>Bacteria</taxon>
        <taxon>Pseudomonadati</taxon>
        <taxon>Pseudomonadota</taxon>
        <taxon>Gammaproteobacteria</taxon>
        <taxon>Vibrionales</taxon>
        <taxon>Vibrionaceae</taxon>
        <taxon>Photobacterium</taxon>
    </lineage>
</organism>
<dbReference type="CDD" id="cd05239">
    <property type="entry name" value="GDP_FS_SDR_e"/>
    <property type="match status" value="1"/>
</dbReference>
<dbReference type="UniPathway" id="UPA00128">
    <property type="reaction ID" value="UER00191"/>
</dbReference>
<dbReference type="GO" id="GO:0070401">
    <property type="term" value="F:NADP+ binding"/>
    <property type="evidence" value="ECO:0007669"/>
    <property type="project" value="UniProtKB-UniRule"/>
</dbReference>
<dbReference type="PANTHER" id="PTHR43238">
    <property type="entry name" value="GDP-L-FUCOSE SYNTHASE"/>
    <property type="match status" value="1"/>
</dbReference>
<name>A0A2T3M9A8_PHOLE</name>
<feature type="site" description="Important for catalytic activity" evidence="5">
    <location>
        <position position="103"/>
    </location>
</feature>
<feature type="binding site" evidence="5">
    <location>
        <position position="183"/>
    </location>
    <ligand>
        <name>substrate</name>
    </ligand>
</feature>
<protein>
    <recommendedName>
        <fullName evidence="5">GDP-L-fucose synthase</fullName>
        <ecNumber evidence="5">1.1.1.271</ecNumber>
    </recommendedName>
    <alternativeName>
        <fullName evidence="5">GDP-4-keto-6-deoxy-D-mannose-3,5-epimerase-4-reductase</fullName>
    </alternativeName>
</protein>
<evidence type="ECO:0000256" key="4">
    <source>
        <dbReference type="ARBA" id="ARBA00023235"/>
    </source>
</evidence>
<gene>
    <name evidence="5" type="primary">fcl</name>
    <name evidence="7" type="ORF">CTM89_12375</name>
</gene>
<feature type="binding site" evidence="5">
    <location>
        <position position="198"/>
    </location>
    <ligand>
        <name>substrate</name>
    </ligand>
</feature>
<feature type="binding site" evidence="5">
    <location>
        <position position="175"/>
    </location>
    <ligand>
        <name>NADP(+)</name>
        <dbReference type="ChEBI" id="CHEBI:58349"/>
    </ligand>
</feature>
<evidence type="ECO:0000256" key="3">
    <source>
        <dbReference type="ARBA" id="ARBA00023002"/>
    </source>
</evidence>
<dbReference type="SUPFAM" id="SSF51735">
    <property type="entry name" value="NAD(P)-binding Rossmann-fold domains"/>
    <property type="match status" value="1"/>
</dbReference>
<dbReference type="InterPro" id="IPR028614">
    <property type="entry name" value="GDP_fucose/colitose_synth"/>
</dbReference>
<comment type="pathway">
    <text evidence="5">Nucleotide-sugar biosynthesis; GDP-L-fucose biosynthesis via de novo pathway; GDP-L-fucose from GDP-alpha-D-mannose: step 2/2.</text>
</comment>
<dbReference type="RefSeq" id="WP_045068154.1">
    <property type="nucleotide sequence ID" value="NZ_JAUZMO010000001.1"/>
</dbReference>
<evidence type="ECO:0000256" key="1">
    <source>
        <dbReference type="ARBA" id="ARBA00005959"/>
    </source>
</evidence>
<dbReference type="HAMAP" id="MF_00956">
    <property type="entry name" value="GDP_fucose_synth"/>
    <property type="match status" value="1"/>
</dbReference>
<dbReference type="EMBL" id="PYOJ01000014">
    <property type="protein sequence ID" value="PSV89253.1"/>
    <property type="molecule type" value="Genomic_DNA"/>
</dbReference>
<feature type="binding site" evidence="5">
    <location>
        <begin position="159"/>
        <end position="162"/>
    </location>
    <ligand>
        <name>NADP(+)</name>
        <dbReference type="ChEBI" id="CHEBI:58349"/>
    </ligand>
</feature>
<dbReference type="Pfam" id="PF01370">
    <property type="entry name" value="Epimerase"/>
    <property type="match status" value="1"/>
</dbReference>
<keyword evidence="4 5" id="KW-0413">Isomerase</keyword>
<dbReference type="OrthoDB" id="9811425at2"/>
<comment type="catalytic activity">
    <reaction evidence="5">
        <text>GDP-beta-L-fucose + NADP(+) = GDP-4-dehydro-alpha-D-rhamnose + NADPH + H(+)</text>
        <dbReference type="Rhea" id="RHEA:18885"/>
        <dbReference type="ChEBI" id="CHEBI:15378"/>
        <dbReference type="ChEBI" id="CHEBI:57273"/>
        <dbReference type="ChEBI" id="CHEBI:57783"/>
        <dbReference type="ChEBI" id="CHEBI:57964"/>
        <dbReference type="ChEBI" id="CHEBI:58349"/>
        <dbReference type="EC" id="1.1.1.271"/>
    </reaction>
</comment>
<comment type="caution">
    <text evidence="5">Lacks conserved residue(s) required for the propagation of feature annotation.</text>
</comment>